<dbReference type="Proteomes" id="UP000315496">
    <property type="component" value="Chromosome 1"/>
</dbReference>
<feature type="chain" id="PRO_5021347406" evidence="1">
    <location>
        <begin position="34"/>
        <end position="150"/>
    </location>
</feature>
<sequence>MYYLSRHRPSKPPTHWSAFDLLVLFEAIIHAGAEHVCRDGLPADDDVIRHFYRLRPDLMEQYEPVVVHQMYRRQVQRSLVLGQDGDWVAYLFGLVLRLVRSPRLSLERQLTIYEGFAEEAKRLMHERLEPQIRPYLTRWLQTQVLRPVTR</sequence>
<dbReference type="AlphaFoldDB" id="A0A4Z1T035"/>
<keyword evidence="3" id="KW-1185">Reference proteome</keyword>
<feature type="signal peptide" evidence="1">
    <location>
        <begin position="1"/>
        <end position="33"/>
    </location>
</feature>
<comment type="caution">
    <text evidence="2">The sequence shown here is derived from an EMBL/GenBank/DDBJ whole genome shotgun (WGS) entry which is preliminary data.</text>
</comment>
<dbReference type="VEuPathDB" id="GiardiaDB:GMRT_11567"/>
<evidence type="ECO:0000313" key="3">
    <source>
        <dbReference type="Proteomes" id="UP000315496"/>
    </source>
</evidence>
<evidence type="ECO:0000256" key="1">
    <source>
        <dbReference type="SAM" id="SignalP"/>
    </source>
</evidence>
<proteinExistence type="predicted"/>
<reference evidence="2 3" key="1">
    <citation type="submission" date="2019-05" db="EMBL/GenBank/DDBJ databases">
        <title>The compact genome of Giardia muris reveals important steps in the evolution of intestinal protozoan parasites.</title>
        <authorList>
            <person name="Xu F."/>
            <person name="Jimenez-Gonzalez A."/>
            <person name="Einarsson E."/>
            <person name="Astvaldsson A."/>
            <person name="Peirasmaki D."/>
            <person name="Eckmann L."/>
            <person name="Andersson J.O."/>
            <person name="Svard S.G."/>
            <person name="Jerlstrom-Hultqvist J."/>
        </authorList>
    </citation>
    <scope>NUCLEOTIDE SEQUENCE [LARGE SCALE GENOMIC DNA]</scope>
    <source>
        <strain evidence="2 3">Roberts-Thomson</strain>
    </source>
</reference>
<accession>A0A4Z1T035</accession>
<keyword evidence="1" id="KW-0732">Signal</keyword>
<protein>
    <submittedName>
        <fullName evidence="2">Uncharacterized protein</fullName>
    </submittedName>
</protein>
<dbReference type="EMBL" id="VDLU01000001">
    <property type="protein sequence ID" value="TNJ30345.1"/>
    <property type="molecule type" value="Genomic_DNA"/>
</dbReference>
<evidence type="ECO:0000313" key="2">
    <source>
        <dbReference type="EMBL" id="TNJ30345.1"/>
    </source>
</evidence>
<gene>
    <name evidence="2" type="ORF">GMRT_11567</name>
</gene>
<name>A0A4Z1T035_GIAMU</name>
<organism evidence="2 3">
    <name type="scientific">Giardia muris</name>
    <dbReference type="NCBI Taxonomy" id="5742"/>
    <lineage>
        <taxon>Eukaryota</taxon>
        <taxon>Metamonada</taxon>
        <taxon>Diplomonadida</taxon>
        <taxon>Hexamitidae</taxon>
        <taxon>Giardiinae</taxon>
        <taxon>Giardia</taxon>
    </lineage>
</organism>
<dbReference type="OrthoDB" id="10249801at2759"/>